<dbReference type="AlphaFoldDB" id="A0AAV4PNY4"/>
<dbReference type="EMBL" id="BPLQ01003268">
    <property type="protein sequence ID" value="GIX99097.1"/>
    <property type="molecule type" value="Genomic_DNA"/>
</dbReference>
<comment type="caution">
    <text evidence="1">The sequence shown here is derived from an EMBL/GenBank/DDBJ whole genome shotgun (WGS) entry which is preliminary data.</text>
</comment>
<accession>A0AAV4PNY4</accession>
<evidence type="ECO:0000313" key="1">
    <source>
        <dbReference type="EMBL" id="GIX99097.1"/>
    </source>
</evidence>
<organism evidence="1 2">
    <name type="scientific">Caerostris darwini</name>
    <dbReference type="NCBI Taxonomy" id="1538125"/>
    <lineage>
        <taxon>Eukaryota</taxon>
        <taxon>Metazoa</taxon>
        <taxon>Ecdysozoa</taxon>
        <taxon>Arthropoda</taxon>
        <taxon>Chelicerata</taxon>
        <taxon>Arachnida</taxon>
        <taxon>Araneae</taxon>
        <taxon>Araneomorphae</taxon>
        <taxon>Entelegynae</taxon>
        <taxon>Araneoidea</taxon>
        <taxon>Araneidae</taxon>
        <taxon>Caerostris</taxon>
    </lineage>
</organism>
<proteinExistence type="predicted"/>
<sequence length="74" mass="8280">METTNLYTGMLFRWERRSDGGTNLAGVPLGISISEEQILPTKGQISRVKEQISTAKKQMEVIRQQISTAVDEGR</sequence>
<keyword evidence="2" id="KW-1185">Reference proteome</keyword>
<evidence type="ECO:0000313" key="2">
    <source>
        <dbReference type="Proteomes" id="UP001054837"/>
    </source>
</evidence>
<dbReference type="Proteomes" id="UP001054837">
    <property type="component" value="Unassembled WGS sequence"/>
</dbReference>
<protein>
    <submittedName>
        <fullName evidence="1">Uncharacterized protein</fullName>
    </submittedName>
</protein>
<name>A0AAV4PNY4_9ARAC</name>
<reference evidence="1 2" key="1">
    <citation type="submission" date="2021-06" db="EMBL/GenBank/DDBJ databases">
        <title>Caerostris darwini draft genome.</title>
        <authorList>
            <person name="Kono N."/>
            <person name="Arakawa K."/>
        </authorList>
    </citation>
    <scope>NUCLEOTIDE SEQUENCE [LARGE SCALE GENOMIC DNA]</scope>
</reference>
<gene>
    <name evidence="1" type="ORF">CDAR_497671</name>
</gene>